<gene>
    <name evidence="6" type="primary">modA</name>
    <name evidence="6" type="ORF">N8K70_01125</name>
</gene>
<proteinExistence type="inferred from homology"/>
<dbReference type="GO" id="GO:0030973">
    <property type="term" value="F:molybdate ion binding"/>
    <property type="evidence" value="ECO:0007669"/>
    <property type="project" value="TreeGrafter"/>
</dbReference>
<feature type="binding site" evidence="4">
    <location>
        <position position="79"/>
    </location>
    <ligand>
        <name>molybdate</name>
        <dbReference type="ChEBI" id="CHEBI:36264"/>
    </ligand>
</feature>
<protein>
    <submittedName>
        <fullName evidence="6">Molybdate ABC transporter substrate-binding protein</fullName>
    </submittedName>
</protein>
<dbReference type="Proteomes" id="UP001305498">
    <property type="component" value="Chromosome"/>
</dbReference>
<feature type="binding site" evidence="4">
    <location>
        <position position="200"/>
    </location>
    <ligand>
        <name>molybdate</name>
        <dbReference type="ChEBI" id="CHEBI:36264"/>
    </ligand>
</feature>
<evidence type="ECO:0000313" key="6">
    <source>
        <dbReference type="EMBL" id="WOF23302.1"/>
    </source>
</evidence>
<evidence type="ECO:0000256" key="4">
    <source>
        <dbReference type="PIRSR" id="PIRSR004846-1"/>
    </source>
</evidence>
<dbReference type="InterPro" id="IPR005950">
    <property type="entry name" value="ModA"/>
</dbReference>
<accession>A0AA97FKV2</accession>
<dbReference type="InterPro" id="IPR050682">
    <property type="entry name" value="ModA/WtpA"/>
</dbReference>
<evidence type="ECO:0000313" key="7">
    <source>
        <dbReference type="Proteomes" id="UP001305498"/>
    </source>
</evidence>
<reference evidence="6 7" key="1">
    <citation type="submission" date="2023-02" db="EMBL/GenBank/DDBJ databases">
        <title>Microbacterium betulae sp. nov., isolated from birch wood.</title>
        <authorList>
            <person name="Pasciak M."/>
            <person name="Pawlik K.J."/>
            <person name="Martynowski D."/>
            <person name="Laczmanski L."/>
            <person name="Ciekot J."/>
            <person name="Szponar B."/>
            <person name="Wojcik-Fatla A."/>
            <person name="Mackiewicz B."/>
            <person name="Farian E."/>
            <person name="Cholewa G."/>
            <person name="Cholewa A."/>
            <person name="Dutkiewicz J."/>
        </authorList>
    </citation>
    <scope>NUCLEOTIDE SEQUENCE [LARGE SCALE GENOMIC DNA]</scope>
    <source>
        <strain evidence="6 7">AB</strain>
    </source>
</reference>
<dbReference type="PANTHER" id="PTHR30632:SF0">
    <property type="entry name" value="SULFATE-BINDING PROTEIN"/>
    <property type="match status" value="1"/>
</dbReference>
<dbReference type="AlphaFoldDB" id="A0AA97FKV2"/>
<evidence type="ECO:0000256" key="2">
    <source>
        <dbReference type="ARBA" id="ARBA00022723"/>
    </source>
</evidence>
<dbReference type="NCBIfam" id="TIGR01256">
    <property type="entry name" value="modA"/>
    <property type="match status" value="1"/>
</dbReference>
<dbReference type="SUPFAM" id="SSF53850">
    <property type="entry name" value="Periplasmic binding protein-like II"/>
    <property type="match status" value="1"/>
</dbReference>
<dbReference type="KEGG" id="mbet:N8K70_01125"/>
<comment type="similarity">
    <text evidence="1">Belongs to the bacterial solute-binding protein ModA family.</text>
</comment>
<dbReference type="PROSITE" id="PS51257">
    <property type="entry name" value="PROKAR_LIPOPROTEIN"/>
    <property type="match status" value="1"/>
</dbReference>
<dbReference type="GO" id="GO:0015689">
    <property type="term" value="P:molybdate ion transport"/>
    <property type="evidence" value="ECO:0007669"/>
    <property type="project" value="InterPro"/>
</dbReference>
<dbReference type="RefSeq" id="WP_317139773.1">
    <property type="nucleotide sequence ID" value="NZ_CP118157.1"/>
</dbReference>
<feature type="binding site" evidence="4">
    <location>
        <position position="51"/>
    </location>
    <ligand>
        <name>molybdate</name>
        <dbReference type="ChEBI" id="CHEBI:36264"/>
    </ligand>
</feature>
<feature type="chain" id="PRO_5041728545" evidence="5">
    <location>
        <begin position="31"/>
        <end position="265"/>
    </location>
</feature>
<name>A0AA97FKV2_9MICO</name>
<keyword evidence="3 5" id="KW-0732">Signal</keyword>
<evidence type="ECO:0000256" key="1">
    <source>
        <dbReference type="ARBA" id="ARBA00009175"/>
    </source>
</evidence>
<keyword evidence="2 4" id="KW-0479">Metal-binding</keyword>
<evidence type="ECO:0000256" key="5">
    <source>
        <dbReference type="SAM" id="SignalP"/>
    </source>
</evidence>
<sequence length="265" mass="26663">MTARPAIRTALLAVAAIGAVALSGCSGTPAAEETASPAPEERELQVFAAASLTETFTALADDFEAENPGVTVQLNFDGSSGLATQIVEGAPAGVFAAANTSTMDSVVAEGLTAADPVLFVRNVLEIAVPAGNPAGITSFADLADPDVTLVVCAVEVPCGAATQKVEESTGVELTPVSEENAVTDVLGKVTAGEADAGLVYATDVLGAGDSVEGIPFDEAQDALNDYPIAPLTGADDPELAQDFVDFVLGEHAQEELTAAGFLPAE</sequence>
<feature type="signal peptide" evidence="5">
    <location>
        <begin position="1"/>
        <end position="30"/>
    </location>
</feature>
<organism evidence="6 7">
    <name type="scientific">Microbacterium betulae</name>
    <dbReference type="NCBI Taxonomy" id="2981139"/>
    <lineage>
        <taxon>Bacteria</taxon>
        <taxon>Bacillati</taxon>
        <taxon>Actinomycetota</taxon>
        <taxon>Actinomycetes</taxon>
        <taxon>Micrococcales</taxon>
        <taxon>Microbacteriaceae</taxon>
        <taxon>Microbacterium</taxon>
    </lineage>
</organism>
<dbReference type="Pfam" id="PF13531">
    <property type="entry name" value="SBP_bac_11"/>
    <property type="match status" value="1"/>
</dbReference>
<dbReference type="PANTHER" id="PTHR30632">
    <property type="entry name" value="MOLYBDATE-BINDING PERIPLASMIC PROTEIN"/>
    <property type="match status" value="1"/>
</dbReference>
<evidence type="ECO:0000256" key="3">
    <source>
        <dbReference type="ARBA" id="ARBA00022729"/>
    </source>
</evidence>
<dbReference type="Gene3D" id="3.40.190.10">
    <property type="entry name" value="Periplasmic binding protein-like II"/>
    <property type="match status" value="2"/>
</dbReference>
<dbReference type="GO" id="GO:0046872">
    <property type="term" value="F:metal ion binding"/>
    <property type="evidence" value="ECO:0007669"/>
    <property type="project" value="UniProtKB-KW"/>
</dbReference>
<dbReference type="PIRSF" id="PIRSF004846">
    <property type="entry name" value="ModA"/>
    <property type="match status" value="1"/>
</dbReference>
<dbReference type="EMBL" id="CP118157">
    <property type="protein sequence ID" value="WOF23302.1"/>
    <property type="molecule type" value="Genomic_DNA"/>
</dbReference>
<keyword evidence="4" id="KW-0500">Molybdenum</keyword>
<feature type="binding site" evidence="4">
    <location>
        <position position="182"/>
    </location>
    <ligand>
        <name>molybdate</name>
        <dbReference type="ChEBI" id="CHEBI:36264"/>
    </ligand>
</feature>
<keyword evidence="7" id="KW-1185">Reference proteome</keyword>